<dbReference type="PANTHER" id="PTHR10827">
    <property type="entry name" value="RETICULOCALBIN"/>
    <property type="match status" value="1"/>
</dbReference>
<dbReference type="PANTHER" id="PTHR10827:SF95">
    <property type="entry name" value="LD34388P"/>
    <property type="match status" value="1"/>
</dbReference>
<dbReference type="InterPro" id="IPR002048">
    <property type="entry name" value="EF_hand_dom"/>
</dbReference>
<dbReference type="Gene3D" id="1.10.238.10">
    <property type="entry name" value="EF-hand"/>
    <property type="match status" value="2"/>
</dbReference>
<dbReference type="GO" id="GO:0005783">
    <property type="term" value="C:endoplasmic reticulum"/>
    <property type="evidence" value="ECO:0007669"/>
    <property type="project" value="TreeGrafter"/>
</dbReference>
<organism evidence="4 5">
    <name type="scientific">Stichopus japonicus</name>
    <name type="common">Sea cucumber</name>
    <dbReference type="NCBI Taxonomy" id="307972"/>
    <lineage>
        <taxon>Eukaryota</taxon>
        <taxon>Metazoa</taxon>
        <taxon>Echinodermata</taxon>
        <taxon>Eleutherozoa</taxon>
        <taxon>Echinozoa</taxon>
        <taxon>Holothuroidea</taxon>
        <taxon>Aspidochirotacea</taxon>
        <taxon>Aspidochirotida</taxon>
        <taxon>Stichopodidae</taxon>
        <taxon>Apostichopus</taxon>
    </lineage>
</organism>
<accession>A0A2G8KRQ8</accession>
<dbReference type="Pfam" id="PF13202">
    <property type="entry name" value="EF-hand_5"/>
    <property type="match status" value="1"/>
</dbReference>
<name>A0A2G8KRQ8_STIJA</name>
<dbReference type="EMBL" id="MRZV01000408">
    <property type="protein sequence ID" value="PIK50691.1"/>
    <property type="molecule type" value="Genomic_DNA"/>
</dbReference>
<feature type="domain" description="EF-hand" evidence="3">
    <location>
        <begin position="69"/>
        <end position="104"/>
    </location>
</feature>
<dbReference type="GO" id="GO:0005509">
    <property type="term" value="F:calcium ion binding"/>
    <property type="evidence" value="ECO:0007669"/>
    <property type="project" value="InterPro"/>
</dbReference>
<sequence length="318" mass="37049">MINRITVLCITALFAHSLGANLNHEDVKAFDMFPQHYHDGGQHDPEFDHTAFLGGIKAAEEFEHLHEPQAKEQLAKIIHKVDYNKNGVVEKEELVAHLRESLRKIDVEAAEWQFDEADKDKNSLVSKEEYMEYNFGYMKDEEREEKQTQEYMTHAGNVFEAADRDKDGQLSRHEYLCVHNPSNSQETEKVELEYIIGVMDLDKDGAISFLEWLSEGDEEADFDLEDPEEKQFLDEERLIFEEEVDHNRDGYARGFQELVNVIRPQYHFEAKDEAEHLIELADSDTNDELTYQEILDRLDLFAGSIESHKGVFHHEDEL</sequence>
<keyword evidence="5" id="KW-1185">Reference proteome</keyword>
<reference evidence="4 5" key="1">
    <citation type="journal article" date="2017" name="PLoS Biol.">
        <title>The sea cucumber genome provides insights into morphological evolution and visceral regeneration.</title>
        <authorList>
            <person name="Zhang X."/>
            <person name="Sun L."/>
            <person name="Yuan J."/>
            <person name="Sun Y."/>
            <person name="Gao Y."/>
            <person name="Zhang L."/>
            <person name="Li S."/>
            <person name="Dai H."/>
            <person name="Hamel J.F."/>
            <person name="Liu C."/>
            <person name="Yu Y."/>
            <person name="Liu S."/>
            <person name="Lin W."/>
            <person name="Guo K."/>
            <person name="Jin S."/>
            <person name="Xu P."/>
            <person name="Storey K.B."/>
            <person name="Huan P."/>
            <person name="Zhang T."/>
            <person name="Zhou Y."/>
            <person name="Zhang J."/>
            <person name="Lin C."/>
            <person name="Li X."/>
            <person name="Xing L."/>
            <person name="Huo D."/>
            <person name="Sun M."/>
            <person name="Wang L."/>
            <person name="Mercier A."/>
            <person name="Li F."/>
            <person name="Yang H."/>
            <person name="Xiang J."/>
        </authorList>
    </citation>
    <scope>NUCLEOTIDE SEQUENCE [LARGE SCALE GENOMIC DNA]</scope>
    <source>
        <strain evidence="4">Shaxun</strain>
        <tissue evidence="4">Muscle</tissue>
    </source>
</reference>
<feature type="signal peptide" evidence="2">
    <location>
        <begin position="1"/>
        <end position="19"/>
    </location>
</feature>
<dbReference type="SUPFAM" id="SSF47473">
    <property type="entry name" value="EF-hand"/>
    <property type="match status" value="1"/>
</dbReference>
<feature type="domain" description="EF-hand" evidence="3">
    <location>
        <begin position="150"/>
        <end position="185"/>
    </location>
</feature>
<dbReference type="STRING" id="307972.A0A2G8KRQ8"/>
<evidence type="ECO:0000313" key="5">
    <source>
        <dbReference type="Proteomes" id="UP000230750"/>
    </source>
</evidence>
<dbReference type="SMART" id="SM00054">
    <property type="entry name" value="EFh"/>
    <property type="match status" value="5"/>
</dbReference>
<feature type="chain" id="PRO_5013580484" evidence="2">
    <location>
        <begin position="20"/>
        <end position="318"/>
    </location>
</feature>
<keyword evidence="1" id="KW-0106">Calcium</keyword>
<dbReference type="Pfam" id="PF13499">
    <property type="entry name" value="EF-hand_7"/>
    <property type="match status" value="1"/>
</dbReference>
<keyword evidence="2" id="KW-0732">Signal</keyword>
<evidence type="ECO:0000256" key="2">
    <source>
        <dbReference type="SAM" id="SignalP"/>
    </source>
</evidence>
<proteinExistence type="predicted"/>
<dbReference type="OrthoDB" id="293868at2759"/>
<evidence type="ECO:0000313" key="4">
    <source>
        <dbReference type="EMBL" id="PIK50691.1"/>
    </source>
</evidence>
<gene>
    <name evidence="4" type="ORF">BSL78_12424</name>
</gene>
<comment type="caution">
    <text evidence="4">The sequence shown here is derived from an EMBL/GenBank/DDBJ whole genome shotgun (WGS) entry which is preliminary data.</text>
</comment>
<evidence type="ECO:0000259" key="3">
    <source>
        <dbReference type="PROSITE" id="PS50222"/>
    </source>
</evidence>
<dbReference type="InterPro" id="IPR018247">
    <property type="entry name" value="EF_Hand_1_Ca_BS"/>
</dbReference>
<dbReference type="PROSITE" id="PS50222">
    <property type="entry name" value="EF_HAND_2"/>
    <property type="match status" value="3"/>
</dbReference>
<dbReference type="AlphaFoldDB" id="A0A2G8KRQ8"/>
<protein>
    <submittedName>
        <fullName evidence="4">Calumenin-B</fullName>
    </submittedName>
</protein>
<dbReference type="InterPro" id="IPR011992">
    <property type="entry name" value="EF-hand-dom_pair"/>
</dbReference>
<dbReference type="Proteomes" id="UP000230750">
    <property type="component" value="Unassembled WGS sequence"/>
</dbReference>
<dbReference type="PROSITE" id="PS00018">
    <property type="entry name" value="EF_HAND_1"/>
    <property type="match status" value="4"/>
</dbReference>
<feature type="domain" description="EF-hand" evidence="3">
    <location>
        <begin position="105"/>
        <end position="140"/>
    </location>
</feature>
<evidence type="ECO:0000256" key="1">
    <source>
        <dbReference type="ARBA" id="ARBA00022837"/>
    </source>
</evidence>